<dbReference type="AlphaFoldDB" id="A0A327X1S7"/>
<dbReference type="OrthoDB" id="1467713at2"/>
<comment type="caution">
    <text evidence="1">The sequence shown here is derived from an EMBL/GenBank/DDBJ whole genome shotgun (WGS) entry which is preliminary data.</text>
</comment>
<gene>
    <name evidence="1" type="ORF">LX87_02187</name>
</gene>
<name>A0A327X1S7_LARAB</name>
<evidence type="ECO:0000313" key="2">
    <source>
        <dbReference type="Proteomes" id="UP000248790"/>
    </source>
</evidence>
<organism evidence="1 2">
    <name type="scientific">Larkinella arboricola</name>
    <dbReference type="NCBI Taxonomy" id="643671"/>
    <lineage>
        <taxon>Bacteria</taxon>
        <taxon>Pseudomonadati</taxon>
        <taxon>Bacteroidota</taxon>
        <taxon>Cytophagia</taxon>
        <taxon>Cytophagales</taxon>
        <taxon>Spirosomataceae</taxon>
        <taxon>Larkinella</taxon>
    </lineage>
</organism>
<accession>A0A327X1S7</accession>
<keyword evidence="2" id="KW-1185">Reference proteome</keyword>
<dbReference type="RefSeq" id="WP_111628217.1">
    <property type="nucleotide sequence ID" value="NZ_QLMC01000002.1"/>
</dbReference>
<dbReference type="Proteomes" id="UP000248790">
    <property type="component" value="Unassembled WGS sequence"/>
</dbReference>
<protein>
    <submittedName>
        <fullName evidence="1">Uncharacterized protein</fullName>
    </submittedName>
</protein>
<dbReference type="EMBL" id="QLMC01000002">
    <property type="protein sequence ID" value="RAK00481.1"/>
    <property type="molecule type" value="Genomic_DNA"/>
</dbReference>
<sequence length="82" mass="10003">MRYIKEIPHPAFRVGLYVWNNKYLIKIEAGMYEQTYKISEMDVSSEDEVIRLVDETFLQRVNDRFAQMHEDFLNTIERHEFD</sequence>
<proteinExistence type="predicted"/>
<evidence type="ECO:0000313" key="1">
    <source>
        <dbReference type="EMBL" id="RAK00481.1"/>
    </source>
</evidence>
<reference evidence="1 2" key="1">
    <citation type="submission" date="2018-06" db="EMBL/GenBank/DDBJ databases">
        <title>Genomic Encyclopedia of Archaeal and Bacterial Type Strains, Phase II (KMG-II): from individual species to whole genera.</title>
        <authorList>
            <person name="Goeker M."/>
        </authorList>
    </citation>
    <scope>NUCLEOTIDE SEQUENCE [LARGE SCALE GENOMIC DNA]</scope>
    <source>
        <strain evidence="1 2">DSM 21851</strain>
    </source>
</reference>